<dbReference type="EMBL" id="CP009770">
    <property type="protein sequence ID" value="AJQ45185.1"/>
    <property type="molecule type" value="Genomic_DNA"/>
</dbReference>
<dbReference type="PATRIC" id="fig|42094.4.peg.149"/>
<sequence length="559" mass="65618">MVLKTKKQKIITGLCAALLIPALISVPILATYVNQKQPKKEVNNQTPTRISELSDYEQHIEETANDNAVDFFVNDWSSSFGYLHQISLIYAKQAINKTNKIASKKTIVLVPDPEFSHSDYYLNHKRENKAATRANWNQLANDNVFLYNSYKDTKAYKDNPPTVPIISEFSSQTIDYHLSWFDQDQKYNFYLHHFFFDRLVDQNEWYTILRMIKQANKIVLIPDGNAELRYSYYDYLKHIKNLKQANIAFDKQTLNQHITNIKNLKTDQELNNYYNKQMQGNISLLTAMFNSDLFVDIGIEPDFYKTSAFSEISDHLYPIIRSNLNFKSVADKLLLTDDARTRFINKYQSSFFLNDKKLTDFIISKNKTIDINKPNLVFVGSSLFYKEDPENIEHVYKELRAWVAEIKKKYPNANYIFKLHPIFNVLDQEGYIRRFFDEENIIILSSTIPFENLLLVDYYNHLNNKNDFSFLNQKTYLWGFQPTTSLIVTSTYILNSLDYNNKALDMFDLNNFLVAQTYDVVKRGDHKIGVNYKPVNMKHIDTSYKPLVELKKLKPYKLT</sequence>
<dbReference type="AlphaFoldDB" id="A0A0C5S1B8"/>
<dbReference type="HOGENOM" id="CLU_025927_0_0_14"/>
<reference evidence="1 2" key="1">
    <citation type="journal article" date="2015" name="Genome Announc.">
        <title>Genome Sequence of Ureaplasma diversum Strain ATCC 49782.</title>
        <authorList>
            <person name="Marques L.M."/>
            <person name="Guimaraes A.M."/>
            <person name="Martins H.B."/>
            <person name="Rezende I.S."/>
            <person name="Barbosa M.S."/>
            <person name="Campos G.B."/>
            <person name="do Nascimento N.C."/>
            <person name="Dos Santos A.P."/>
            <person name="Amorim A.T."/>
            <person name="Santos V.M."/>
            <person name="Messick J.B."/>
            <person name="Timenetsky J."/>
        </authorList>
    </citation>
    <scope>NUCLEOTIDE SEQUENCE [LARGE SCALE GENOMIC DNA]</scope>
    <source>
        <strain evidence="1 2">ATCC 49782</strain>
    </source>
</reference>
<dbReference type="Proteomes" id="UP000032261">
    <property type="component" value="Chromosome"/>
</dbReference>
<organism evidence="1 2">
    <name type="scientific">Ureaplasma diversum</name>
    <dbReference type="NCBI Taxonomy" id="42094"/>
    <lineage>
        <taxon>Bacteria</taxon>
        <taxon>Bacillati</taxon>
        <taxon>Mycoplasmatota</taxon>
        <taxon>Mycoplasmoidales</taxon>
        <taxon>Mycoplasmoidaceae</taxon>
        <taxon>Ureaplasma</taxon>
    </lineage>
</organism>
<accession>A0A0C5S1B8</accession>
<evidence type="ECO:0000313" key="1">
    <source>
        <dbReference type="EMBL" id="AJQ45185.1"/>
    </source>
</evidence>
<dbReference type="STRING" id="42094.JM47_00810"/>
<evidence type="ECO:0000313" key="2">
    <source>
        <dbReference type="Proteomes" id="UP000032261"/>
    </source>
</evidence>
<protein>
    <submittedName>
        <fullName evidence="1">Uncharacterized protein</fullName>
    </submittedName>
</protein>
<gene>
    <name evidence="1" type="ORF">JM47_00810</name>
</gene>
<name>A0A0C5S1B8_9BACT</name>
<dbReference type="KEGG" id="ude:JM47_00810"/>
<dbReference type="Gene3D" id="3.40.50.11110">
    <property type="entry name" value="Sialyltransferase, C-terminal GT-B Rossman nucleotide-binding domain"/>
    <property type="match status" value="1"/>
</dbReference>
<proteinExistence type="predicted"/>
<dbReference type="RefSeq" id="WP_208895121.1">
    <property type="nucleotide sequence ID" value="NZ_CP009770.1"/>
</dbReference>